<feature type="transmembrane region" description="Helical" evidence="1">
    <location>
        <begin position="52"/>
        <end position="71"/>
    </location>
</feature>
<dbReference type="RefSeq" id="WP_268112385.1">
    <property type="nucleotide sequence ID" value="NZ_JAPPUX010000004.1"/>
</dbReference>
<evidence type="ECO:0000313" key="2">
    <source>
        <dbReference type="EMBL" id="MCY4727426.1"/>
    </source>
</evidence>
<keyword evidence="1" id="KW-1133">Transmembrane helix</keyword>
<dbReference type="Proteomes" id="UP001074726">
    <property type="component" value="Unassembled WGS sequence"/>
</dbReference>
<feature type="transmembrane region" description="Helical" evidence="1">
    <location>
        <begin position="28"/>
        <end position="46"/>
    </location>
</feature>
<keyword evidence="3" id="KW-1185">Reference proteome</keyword>
<evidence type="ECO:0000256" key="1">
    <source>
        <dbReference type="SAM" id="Phobius"/>
    </source>
</evidence>
<reference evidence="2" key="1">
    <citation type="submission" date="2022-08" db="EMBL/GenBank/DDBJ databases">
        <title>Genome sequencing of Nocardioides sp. STR2.</title>
        <authorList>
            <person name="So Y."/>
        </authorList>
    </citation>
    <scope>NUCLEOTIDE SEQUENCE</scope>
    <source>
        <strain evidence="2">STR2</strain>
    </source>
</reference>
<feature type="transmembrane region" description="Helical" evidence="1">
    <location>
        <begin position="78"/>
        <end position="97"/>
    </location>
</feature>
<sequence length="156" mass="17203">MARTTRDLWLEDRQGVLDRDRDRTWWRCLHWCCSIGLLLAVVQWGWLVPSVVVLASVGVAVLLFVACAGKVEAAKVRVVVDVVSMGALASVGAAGLVAVSAPLGLLLVLVLSLTAPAVRRWLRDARTALRLSVVLSREARRRGPRSWPRSDWSDWP</sequence>
<name>A0ABT4CF44_9ACTN</name>
<feature type="transmembrane region" description="Helical" evidence="1">
    <location>
        <begin position="103"/>
        <end position="122"/>
    </location>
</feature>
<dbReference type="EMBL" id="JAPPUX010000004">
    <property type="protein sequence ID" value="MCY4727426.1"/>
    <property type="molecule type" value="Genomic_DNA"/>
</dbReference>
<organism evidence="2 3">
    <name type="scientific">Nocardioides pini</name>
    <dbReference type="NCBI Taxonomy" id="2975053"/>
    <lineage>
        <taxon>Bacteria</taxon>
        <taxon>Bacillati</taxon>
        <taxon>Actinomycetota</taxon>
        <taxon>Actinomycetes</taxon>
        <taxon>Propionibacteriales</taxon>
        <taxon>Nocardioidaceae</taxon>
        <taxon>Nocardioides</taxon>
    </lineage>
</organism>
<keyword evidence="1" id="KW-0472">Membrane</keyword>
<accession>A0ABT4CF44</accession>
<protein>
    <submittedName>
        <fullName evidence="2">Uncharacterized protein</fullName>
    </submittedName>
</protein>
<comment type="caution">
    <text evidence="2">The sequence shown here is derived from an EMBL/GenBank/DDBJ whole genome shotgun (WGS) entry which is preliminary data.</text>
</comment>
<keyword evidence="1" id="KW-0812">Transmembrane</keyword>
<evidence type="ECO:0000313" key="3">
    <source>
        <dbReference type="Proteomes" id="UP001074726"/>
    </source>
</evidence>
<gene>
    <name evidence="2" type="ORF">NYO98_14150</name>
</gene>
<proteinExistence type="predicted"/>